<organism evidence="2 3">
    <name type="scientific">Sanghuangporus baumii</name>
    <name type="common">Phellinus baumii</name>
    <dbReference type="NCBI Taxonomy" id="108892"/>
    <lineage>
        <taxon>Eukaryota</taxon>
        <taxon>Fungi</taxon>
        <taxon>Dikarya</taxon>
        <taxon>Basidiomycota</taxon>
        <taxon>Agaricomycotina</taxon>
        <taxon>Agaricomycetes</taxon>
        <taxon>Hymenochaetales</taxon>
        <taxon>Hymenochaetaceae</taxon>
        <taxon>Sanghuangporus</taxon>
    </lineage>
</organism>
<feature type="compositionally biased region" description="Low complexity" evidence="1">
    <location>
        <begin position="270"/>
        <end position="280"/>
    </location>
</feature>
<reference evidence="2" key="1">
    <citation type="submission" date="2016-06" db="EMBL/GenBank/DDBJ databases">
        <title>Draft Genome sequence of the fungus Inonotus baumii.</title>
        <authorList>
            <person name="Zhu H."/>
            <person name="Lin W."/>
        </authorList>
    </citation>
    <scope>NUCLEOTIDE SEQUENCE</scope>
    <source>
        <strain evidence="2">821</strain>
    </source>
</reference>
<feature type="compositionally biased region" description="Polar residues" evidence="1">
    <location>
        <begin position="281"/>
        <end position="291"/>
    </location>
</feature>
<keyword evidence="3" id="KW-1185">Reference proteome</keyword>
<dbReference type="EMBL" id="LNZH02000202">
    <property type="protein sequence ID" value="OCB86444.1"/>
    <property type="molecule type" value="Genomic_DNA"/>
</dbReference>
<feature type="compositionally biased region" description="Low complexity" evidence="1">
    <location>
        <begin position="15"/>
        <end position="25"/>
    </location>
</feature>
<protein>
    <submittedName>
        <fullName evidence="2">Uncharacterized protein</fullName>
    </submittedName>
</protein>
<name>A0A9Q5HV55_SANBA</name>
<feature type="compositionally biased region" description="Basic residues" evidence="1">
    <location>
        <begin position="54"/>
        <end position="71"/>
    </location>
</feature>
<sequence length="399" mass="43883">MRAVENADAYTGEFSSISDDASSSDVIREPSFHLQQQQPRPSNSSRMLESSTSSHRRVARSTRTRTSRHYHAPQQRFVDAELEARSQWPGYNDAGIRAWRSRIPAGCPTIETPSIGPAMSSSYAKPDFPLSRQRPAGPALCTDTTQLARTSLRSSSPISLPSPRASEARADTNYSFSTYSLVSALNERPVPEPTNGRTKTQVRAELPARTNVFDSIARSFRVWGTGNGSSAQKLKHDAPAHIMVKTTTTTVPASPSPSSSSSPPSPVQRSNTTNSNSKNSFSGFTVRASNGSDREETEQQQQPERGRAVFDLRVPLANARSPLAIPTSDLKESISDVSKRGIWIAGREKAETGWVRFGPAYYEKGFRPPDDAADEDGVGERELREFEAWRARGRKAVRR</sequence>
<dbReference type="AlphaFoldDB" id="A0A9Q5HV55"/>
<evidence type="ECO:0000313" key="2">
    <source>
        <dbReference type="EMBL" id="OCB86444.1"/>
    </source>
</evidence>
<gene>
    <name evidence="2" type="ORF">A7U60_g6566</name>
</gene>
<feature type="region of interest" description="Disordered" evidence="1">
    <location>
        <begin position="1"/>
        <end position="74"/>
    </location>
</feature>
<evidence type="ECO:0000256" key="1">
    <source>
        <dbReference type="SAM" id="MobiDB-lite"/>
    </source>
</evidence>
<feature type="compositionally biased region" description="Polar residues" evidence="1">
    <location>
        <begin position="39"/>
        <end position="49"/>
    </location>
</feature>
<proteinExistence type="predicted"/>
<dbReference type="OrthoDB" id="3262862at2759"/>
<feature type="region of interest" description="Disordered" evidence="1">
    <location>
        <begin position="248"/>
        <end position="308"/>
    </location>
</feature>
<accession>A0A9Q5HV55</accession>
<evidence type="ECO:0000313" key="3">
    <source>
        <dbReference type="Proteomes" id="UP000757232"/>
    </source>
</evidence>
<dbReference type="Proteomes" id="UP000757232">
    <property type="component" value="Unassembled WGS sequence"/>
</dbReference>
<comment type="caution">
    <text evidence="2">The sequence shown here is derived from an EMBL/GenBank/DDBJ whole genome shotgun (WGS) entry which is preliminary data.</text>
</comment>